<evidence type="ECO:0000256" key="1">
    <source>
        <dbReference type="ARBA" id="ARBA00022679"/>
    </source>
</evidence>
<keyword evidence="1" id="KW-0808">Transferase</keyword>
<gene>
    <name evidence="5" type="ORF">GWC95_03840</name>
</gene>
<proteinExistence type="predicted"/>
<reference evidence="5 6" key="1">
    <citation type="submission" date="2020-01" db="EMBL/GenBank/DDBJ databases">
        <title>Genome analysis.</title>
        <authorList>
            <person name="Wu S."/>
            <person name="Wang G."/>
        </authorList>
    </citation>
    <scope>NUCLEOTIDE SEQUENCE [LARGE SCALE GENOMIC DNA]</scope>
    <source>
        <strain evidence="5 6">SYL130</strain>
    </source>
</reference>
<dbReference type="PANTHER" id="PTHR34069:SF2">
    <property type="entry name" value="BETA-KETOACYL-[ACYL-CARRIER-PROTEIN] SYNTHASE III"/>
    <property type="match status" value="1"/>
</dbReference>
<evidence type="ECO:0000256" key="2">
    <source>
        <dbReference type="ARBA" id="ARBA00023315"/>
    </source>
</evidence>
<dbReference type="PANTHER" id="PTHR34069">
    <property type="entry name" value="3-OXOACYL-[ACYL-CARRIER-PROTEIN] SYNTHASE 3"/>
    <property type="match status" value="1"/>
</dbReference>
<dbReference type="InterPro" id="IPR013747">
    <property type="entry name" value="ACP_syn_III_C"/>
</dbReference>
<feature type="domain" description="Beta-ketoacyl-[acyl-carrier-protein] synthase III C-terminal" evidence="3">
    <location>
        <begin position="248"/>
        <end position="333"/>
    </location>
</feature>
<dbReference type="RefSeq" id="WP_161817339.1">
    <property type="nucleotide sequence ID" value="NZ_JAACJS010000002.1"/>
</dbReference>
<dbReference type="CDD" id="cd00830">
    <property type="entry name" value="KAS_III"/>
    <property type="match status" value="1"/>
</dbReference>
<dbReference type="InterPro" id="IPR013751">
    <property type="entry name" value="ACP_syn_III_N"/>
</dbReference>
<evidence type="ECO:0000259" key="4">
    <source>
        <dbReference type="Pfam" id="PF08545"/>
    </source>
</evidence>
<evidence type="ECO:0000313" key="6">
    <source>
        <dbReference type="Proteomes" id="UP000753802"/>
    </source>
</evidence>
<sequence length="334" mass="36632">MNGTIKHIEYHLPARIVTNTDLRNEFPDWDVDKIEKKSGVEQRHIASAEETAFDLSVKACEKLFEQFDRENIDGIIYCTQSPDYIMPSNAFLLQRHFKLSERAFAFDFNHACTGYIYGLMMADSFIRSGVAKNILLVNADTYSKFINTKDRSTRVLFGDGAAASVIGVSENGTGIKDVVLATHGDGYDKFMIPAGGMRLPKSAATAIETADHAGNIRSADDIRMDGLAVWSFINSKVPQQVNELLGCNGLALADIDLFIFHQASLMTIESLVKKMQLPGEKVFMNIGKIGNTVSASIPIAIKDAMDCGKMRPGQKIILCGFGVGLSYGTLLLNT</sequence>
<accession>A0ABW9ZRV9</accession>
<protein>
    <submittedName>
        <fullName evidence="5">Ketoacyl-ACP synthase III</fullName>
    </submittedName>
</protein>
<dbReference type="EMBL" id="JAACJS010000002">
    <property type="protein sequence ID" value="NCI49039.1"/>
    <property type="molecule type" value="Genomic_DNA"/>
</dbReference>
<evidence type="ECO:0000259" key="3">
    <source>
        <dbReference type="Pfam" id="PF08541"/>
    </source>
</evidence>
<dbReference type="Gene3D" id="3.40.47.10">
    <property type="match status" value="1"/>
</dbReference>
<dbReference type="Pfam" id="PF08545">
    <property type="entry name" value="ACP_syn_III"/>
    <property type="match status" value="1"/>
</dbReference>
<dbReference type="Pfam" id="PF08541">
    <property type="entry name" value="ACP_syn_III_C"/>
    <property type="match status" value="1"/>
</dbReference>
<dbReference type="Proteomes" id="UP000753802">
    <property type="component" value="Unassembled WGS sequence"/>
</dbReference>
<evidence type="ECO:0000313" key="5">
    <source>
        <dbReference type="EMBL" id="NCI49039.1"/>
    </source>
</evidence>
<comment type="caution">
    <text evidence="5">The sequence shown here is derived from an EMBL/GenBank/DDBJ whole genome shotgun (WGS) entry which is preliminary data.</text>
</comment>
<name>A0ABW9ZRV9_9BACT</name>
<organism evidence="5 6">
    <name type="scientific">Sediminibacterium roseum</name>
    <dbReference type="NCBI Taxonomy" id="1978412"/>
    <lineage>
        <taxon>Bacteria</taxon>
        <taxon>Pseudomonadati</taxon>
        <taxon>Bacteroidota</taxon>
        <taxon>Chitinophagia</taxon>
        <taxon>Chitinophagales</taxon>
        <taxon>Chitinophagaceae</taxon>
        <taxon>Sediminibacterium</taxon>
    </lineage>
</organism>
<dbReference type="InterPro" id="IPR016039">
    <property type="entry name" value="Thiolase-like"/>
</dbReference>
<keyword evidence="2" id="KW-0012">Acyltransferase</keyword>
<feature type="domain" description="Beta-ketoacyl-[acyl-carrier-protein] synthase III N-terminal" evidence="4">
    <location>
        <begin position="106"/>
        <end position="184"/>
    </location>
</feature>
<keyword evidence="6" id="KW-1185">Reference proteome</keyword>
<dbReference type="NCBIfam" id="NF006829">
    <property type="entry name" value="PRK09352.1"/>
    <property type="match status" value="1"/>
</dbReference>
<dbReference type="SUPFAM" id="SSF53901">
    <property type="entry name" value="Thiolase-like"/>
    <property type="match status" value="1"/>
</dbReference>